<reference evidence="3" key="2">
    <citation type="submission" date="2016-04" db="EMBL/GenBank/DDBJ databases">
        <title>First Complete Genome Sequence of a Subdivision 6 Acidobacterium.</title>
        <authorList>
            <person name="Huang S."/>
            <person name="Vieira S."/>
            <person name="Bunk B."/>
            <person name="Riedel T."/>
            <person name="Sproeer C."/>
            <person name="Overmann J."/>
        </authorList>
    </citation>
    <scope>NUCLEOTIDE SEQUENCE [LARGE SCALE GENOMIC DNA]</scope>
    <source>
        <strain evidence="3">DSM 100886 HEG_-6_39</strain>
    </source>
</reference>
<evidence type="ECO:0000313" key="3">
    <source>
        <dbReference type="Proteomes" id="UP000076079"/>
    </source>
</evidence>
<feature type="chain" id="PRO_5007512082" description="Outer membrane protein beta-barrel domain-containing protein" evidence="1">
    <location>
        <begin position="25"/>
        <end position="216"/>
    </location>
</feature>
<keyword evidence="1" id="KW-0732">Signal</keyword>
<proteinExistence type="predicted"/>
<dbReference type="AlphaFoldDB" id="A0A143PWA7"/>
<dbReference type="EMBL" id="CP015136">
    <property type="protein sequence ID" value="AMY12330.1"/>
    <property type="molecule type" value="Genomic_DNA"/>
</dbReference>
<evidence type="ECO:0000313" key="2">
    <source>
        <dbReference type="EMBL" id="AMY12330.1"/>
    </source>
</evidence>
<feature type="signal peptide" evidence="1">
    <location>
        <begin position="1"/>
        <end position="24"/>
    </location>
</feature>
<evidence type="ECO:0000256" key="1">
    <source>
        <dbReference type="SAM" id="SignalP"/>
    </source>
</evidence>
<dbReference type="InterPro" id="IPR011250">
    <property type="entry name" value="OMP/PagP_B-barrel"/>
</dbReference>
<dbReference type="Proteomes" id="UP000076079">
    <property type="component" value="Chromosome"/>
</dbReference>
<sequence precursor="true">MRLACRALLAVSVCLLVCPAGALAQPATLPGPFVLDARGAFSTVGRSEELAAPRGLTSGELPKKVLGLDVGAHFYPLRRKVTVGLGASLLMVGGTQTPGPPEEGAVDAPVTPGEFRVRAIVPQVSLNFGSGRGWSYLGGGLGFSQMKAGRAESDLEYSPQLLTLNVGGGARWFVSEHIAFNIEGRYYRLAAKDLEAGYVGNPVVTMFVLAAGLSFK</sequence>
<dbReference type="Gene3D" id="2.40.160.20">
    <property type="match status" value="1"/>
</dbReference>
<keyword evidence="3" id="KW-1185">Reference proteome</keyword>
<organism evidence="2 3">
    <name type="scientific">Luteitalea pratensis</name>
    <dbReference type="NCBI Taxonomy" id="1855912"/>
    <lineage>
        <taxon>Bacteria</taxon>
        <taxon>Pseudomonadati</taxon>
        <taxon>Acidobacteriota</taxon>
        <taxon>Vicinamibacteria</taxon>
        <taxon>Vicinamibacterales</taxon>
        <taxon>Vicinamibacteraceae</taxon>
        <taxon>Luteitalea</taxon>
    </lineage>
</organism>
<dbReference type="SUPFAM" id="SSF56925">
    <property type="entry name" value="OMPA-like"/>
    <property type="match status" value="1"/>
</dbReference>
<name>A0A143PWA7_LUTPR</name>
<accession>A0A143PWA7</accession>
<reference evidence="2 3" key="1">
    <citation type="journal article" date="2016" name="Genome Announc.">
        <title>First Complete Genome Sequence of a Subdivision 6 Acidobacterium Strain.</title>
        <authorList>
            <person name="Huang S."/>
            <person name="Vieira S."/>
            <person name="Bunk B."/>
            <person name="Riedel T."/>
            <person name="Sproer C."/>
            <person name="Overmann J."/>
        </authorList>
    </citation>
    <scope>NUCLEOTIDE SEQUENCE [LARGE SCALE GENOMIC DNA]</scope>
    <source>
        <strain evidence="3">DSM 100886 HEG_-6_39</strain>
    </source>
</reference>
<dbReference type="KEGG" id="abac:LuPra_05603"/>
<gene>
    <name evidence="2" type="ORF">LuPra_05603</name>
</gene>
<evidence type="ECO:0008006" key="4">
    <source>
        <dbReference type="Google" id="ProtNLM"/>
    </source>
</evidence>
<protein>
    <recommendedName>
        <fullName evidence="4">Outer membrane protein beta-barrel domain-containing protein</fullName>
    </recommendedName>
</protein>